<comment type="caution">
    <text evidence="6">The sequence shown here is derived from an EMBL/GenBank/DDBJ whole genome shotgun (WGS) entry which is preliminary data.</text>
</comment>
<dbReference type="InterPro" id="IPR013328">
    <property type="entry name" value="6PGD_dom2"/>
</dbReference>
<dbReference type="PANTHER" id="PTHR43580:SF2">
    <property type="entry name" value="CYTOKINE-LIKE NUCLEAR FACTOR N-PAC"/>
    <property type="match status" value="1"/>
</dbReference>
<dbReference type="InterPro" id="IPR008927">
    <property type="entry name" value="6-PGluconate_DH-like_C_sf"/>
</dbReference>
<feature type="domain" description="Phosphogluconate dehydrogenase NAD-binding putative C-terminal" evidence="5">
    <location>
        <begin position="189"/>
        <end position="257"/>
    </location>
</feature>
<dbReference type="GO" id="GO:0050661">
    <property type="term" value="F:NADP binding"/>
    <property type="evidence" value="ECO:0007669"/>
    <property type="project" value="InterPro"/>
</dbReference>
<protein>
    <submittedName>
        <fullName evidence="6">Phosphogluconate dehydrogenase</fullName>
    </submittedName>
</protein>
<dbReference type="SUPFAM" id="SSF48179">
    <property type="entry name" value="6-phosphogluconate dehydrogenase C-terminal domain-like"/>
    <property type="match status" value="1"/>
</dbReference>
<dbReference type="GO" id="GO:0016491">
    <property type="term" value="F:oxidoreductase activity"/>
    <property type="evidence" value="ECO:0007669"/>
    <property type="project" value="UniProtKB-KW"/>
</dbReference>
<dbReference type="InterPro" id="IPR036291">
    <property type="entry name" value="NAD(P)-bd_dom_sf"/>
</dbReference>
<evidence type="ECO:0000313" key="7">
    <source>
        <dbReference type="Proteomes" id="UP000033699"/>
    </source>
</evidence>
<comment type="similarity">
    <text evidence="1">Belongs to the HIBADH-related family.</text>
</comment>
<dbReference type="EMBL" id="JZKH01000061">
    <property type="protein sequence ID" value="KJS59696.1"/>
    <property type="molecule type" value="Genomic_DNA"/>
</dbReference>
<dbReference type="Gene3D" id="3.40.50.720">
    <property type="entry name" value="NAD(P)-binding Rossmann-like Domain"/>
    <property type="match status" value="1"/>
</dbReference>
<reference evidence="6 7" key="1">
    <citation type="submission" date="2015-02" db="EMBL/GenBank/DDBJ databases">
        <authorList>
            <person name="Ju K.-S."/>
            <person name="Doroghazi J.R."/>
            <person name="Metcalf W."/>
        </authorList>
    </citation>
    <scope>NUCLEOTIDE SEQUENCE [LARGE SCALE GENOMIC DNA]</scope>
    <source>
        <strain evidence="6 7">ATCC 31215</strain>
    </source>
</reference>
<organism evidence="6 7">
    <name type="scientific">Streptomyces rubellomurinus (strain ATCC 31215)</name>
    <dbReference type="NCBI Taxonomy" id="359131"/>
    <lineage>
        <taxon>Bacteria</taxon>
        <taxon>Bacillati</taxon>
        <taxon>Actinomycetota</taxon>
        <taxon>Actinomycetes</taxon>
        <taxon>Kitasatosporales</taxon>
        <taxon>Streptomycetaceae</taxon>
        <taxon>Streptomyces</taxon>
    </lineage>
</organism>
<dbReference type="Gene3D" id="1.10.1040.10">
    <property type="entry name" value="N-(1-d-carboxylethyl)-l-norvaline Dehydrogenase, domain 2"/>
    <property type="match status" value="1"/>
</dbReference>
<sequence length="279" mass="29228">MSTITVLHPGQMGAAVAAQAVTAGHRVLWLPKGRSESSRRRADDAGLLPVDDLRTALGQSEIVISICPPAAAEDIAADVAAVPFAGIFVDANAISPTRATNIARTVSRAGATFLDGSIIGPPPAGSTTARLYLAGDPAAARQVAEIFDNTLVTVRCLDRDAGAASALKLAFASYQKAVRSLVGVAHALADLHGVTAELIDEGNTMAGPFLADRDYLRTVAPRAWRWVPEMQDVARTLTDAGLPADLAHAAASTLMRWDSLKDRSDLTVEDVLDALRSTD</sequence>
<dbReference type="InterPro" id="IPR006115">
    <property type="entry name" value="6PGDH_NADP-bd"/>
</dbReference>
<evidence type="ECO:0000256" key="2">
    <source>
        <dbReference type="ARBA" id="ARBA00023002"/>
    </source>
</evidence>
<dbReference type="InterPro" id="IPR015815">
    <property type="entry name" value="HIBADH-related"/>
</dbReference>
<feature type="domain" description="6-phosphogluconate dehydrogenase NADP-binding" evidence="4">
    <location>
        <begin position="9"/>
        <end position="149"/>
    </location>
</feature>
<dbReference type="InterPro" id="IPR015814">
    <property type="entry name" value="Pgluconate_DH_NAD-bd_C"/>
</dbReference>
<dbReference type="OrthoDB" id="1271986at2"/>
<keyword evidence="7" id="KW-1185">Reference proteome</keyword>
<evidence type="ECO:0000256" key="3">
    <source>
        <dbReference type="PIRSR" id="PIRSR000103-1"/>
    </source>
</evidence>
<dbReference type="RefSeq" id="WP_045700707.1">
    <property type="nucleotide sequence ID" value="NZ_JZKH01000061.1"/>
</dbReference>
<gene>
    <name evidence="6" type="ORF">VM95_25600</name>
</gene>
<dbReference type="PANTHER" id="PTHR43580">
    <property type="entry name" value="OXIDOREDUCTASE GLYR1-RELATED"/>
    <property type="match status" value="1"/>
</dbReference>
<dbReference type="PIRSF" id="PIRSF000103">
    <property type="entry name" value="HIBADH"/>
    <property type="match status" value="1"/>
</dbReference>
<evidence type="ECO:0000259" key="4">
    <source>
        <dbReference type="Pfam" id="PF03446"/>
    </source>
</evidence>
<dbReference type="InterPro" id="IPR051265">
    <property type="entry name" value="HIBADH-related_NP60_sf"/>
</dbReference>
<dbReference type="SUPFAM" id="SSF51735">
    <property type="entry name" value="NAD(P)-binding Rossmann-fold domains"/>
    <property type="match status" value="1"/>
</dbReference>
<dbReference type="AlphaFoldDB" id="A0A0F2TB48"/>
<dbReference type="Pfam" id="PF03446">
    <property type="entry name" value="NAD_binding_2"/>
    <property type="match status" value="1"/>
</dbReference>
<evidence type="ECO:0000256" key="1">
    <source>
        <dbReference type="ARBA" id="ARBA00009080"/>
    </source>
</evidence>
<name>A0A0F2TB48_STRR3</name>
<feature type="active site" evidence="3">
    <location>
        <position position="168"/>
    </location>
</feature>
<keyword evidence="2" id="KW-0560">Oxidoreductase</keyword>
<evidence type="ECO:0000259" key="5">
    <source>
        <dbReference type="Pfam" id="PF09130"/>
    </source>
</evidence>
<dbReference type="PATRIC" id="fig|359131.3.peg.6304"/>
<proteinExistence type="inferred from homology"/>
<dbReference type="Proteomes" id="UP000033699">
    <property type="component" value="Unassembled WGS sequence"/>
</dbReference>
<dbReference type="Pfam" id="PF09130">
    <property type="entry name" value="DUF1932"/>
    <property type="match status" value="1"/>
</dbReference>
<evidence type="ECO:0000313" key="6">
    <source>
        <dbReference type="EMBL" id="KJS59696.1"/>
    </source>
</evidence>
<accession>A0A0F2TB48</accession>